<keyword evidence="2" id="KW-1185">Reference proteome</keyword>
<comment type="caution">
    <text evidence="1">The sequence shown here is derived from an EMBL/GenBank/DDBJ whole genome shotgun (WGS) entry which is preliminary data.</text>
</comment>
<evidence type="ECO:0000313" key="1">
    <source>
        <dbReference type="EMBL" id="GMH31396.1"/>
    </source>
</evidence>
<organism evidence="1 2">
    <name type="scientific">Nepenthes gracilis</name>
    <name type="common">Slender pitcher plant</name>
    <dbReference type="NCBI Taxonomy" id="150966"/>
    <lineage>
        <taxon>Eukaryota</taxon>
        <taxon>Viridiplantae</taxon>
        <taxon>Streptophyta</taxon>
        <taxon>Embryophyta</taxon>
        <taxon>Tracheophyta</taxon>
        <taxon>Spermatophyta</taxon>
        <taxon>Magnoliopsida</taxon>
        <taxon>eudicotyledons</taxon>
        <taxon>Gunneridae</taxon>
        <taxon>Pentapetalae</taxon>
        <taxon>Caryophyllales</taxon>
        <taxon>Nepenthaceae</taxon>
        <taxon>Nepenthes</taxon>
    </lineage>
</organism>
<reference evidence="1" key="1">
    <citation type="submission" date="2023-05" db="EMBL/GenBank/DDBJ databases">
        <title>Nepenthes gracilis genome sequencing.</title>
        <authorList>
            <person name="Fukushima K."/>
        </authorList>
    </citation>
    <scope>NUCLEOTIDE SEQUENCE</scope>
    <source>
        <strain evidence="1">SING2019-196</strain>
    </source>
</reference>
<sequence length="102" mass="11210">MVKSSPARKCLPIDFLKTDFYGANICSKENRIRRSAHCRNTGKCHNKARLQHRAVQVQPSRTFPTSAQPNSSGAIAIALLAITQSLPPENITTVAQRPSQNP</sequence>
<evidence type="ECO:0000313" key="2">
    <source>
        <dbReference type="Proteomes" id="UP001279734"/>
    </source>
</evidence>
<name>A0AAD3Y8V8_NEPGR</name>
<protein>
    <submittedName>
        <fullName evidence="1">Uncharacterized protein</fullName>
    </submittedName>
</protein>
<accession>A0AAD3Y8V8</accession>
<dbReference type="AlphaFoldDB" id="A0AAD3Y8V8"/>
<dbReference type="Proteomes" id="UP001279734">
    <property type="component" value="Unassembled WGS sequence"/>
</dbReference>
<gene>
    <name evidence="1" type="ORF">Nepgr_033239</name>
</gene>
<proteinExistence type="predicted"/>
<dbReference type="EMBL" id="BSYO01000040">
    <property type="protein sequence ID" value="GMH31396.1"/>
    <property type="molecule type" value="Genomic_DNA"/>
</dbReference>